<organism evidence="2 3">
    <name type="scientific">Blastopirellula sediminis</name>
    <dbReference type="NCBI Taxonomy" id="2894196"/>
    <lineage>
        <taxon>Bacteria</taxon>
        <taxon>Pseudomonadati</taxon>
        <taxon>Planctomycetota</taxon>
        <taxon>Planctomycetia</taxon>
        <taxon>Pirellulales</taxon>
        <taxon>Pirellulaceae</taxon>
        <taxon>Blastopirellula</taxon>
    </lineage>
</organism>
<dbReference type="AlphaFoldDB" id="A0A9X1MIV8"/>
<dbReference type="EMBL" id="JAJKFT010000004">
    <property type="protein sequence ID" value="MCC9627903.1"/>
    <property type="molecule type" value="Genomic_DNA"/>
</dbReference>
<feature type="compositionally biased region" description="Basic and acidic residues" evidence="1">
    <location>
        <begin position="217"/>
        <end position="227"/>
    </location>
</feature>
<gene>
    <name evidence="2" type="ORF">LOC68_05810</name>
</gene>
<comment type="caution">
    <text evidence="2">The sequence shown here is derived from an EMBL/GenBank/DDBJ whole genome shotgun (WGS) entry which is preliminary data.</text>
</comment>
<sequence>MNANRIVLPLVVALSVVTVADLEAGIFGRRRERIKAEVASQLRYEMQGEIEQKVAAAKAETAAQLSAETTEQIQTEATALKAEVSAALADMRESAKAMLAAEADKLKQETAAELAKLRADAEAKLTAESDKLKKQVETAVAGIKQDATTQIAAATQDLSTQVKTETAKVASQVEASLMPKLEASLTSAIAQHMPKAPADDKQEEKQETPAVLATETNVKEEAPAENK</sequence>
<dbReference type="Proteomes" id="UP001139103">
    <property type="component" value="Unassembled WGS sequence"/>
</dbReference>
<feature type="compositionally biased region" description="Basic and acidic residues" evidence="1">
    <location>
        <begin position="197"/>
        <end position="207"/>
    </location>
</feature>
<evidence type="ECO:0000256" key="1">
    <source>
        <dbReference type="SAM" id="MobiDB-lite"/>
    </source>
</evidence>
<proteinExistence type="predicted"/>
<feature type="region of interest" description="Disordered" evidence="1">
    <location>
        <begin position="186"/>
        <end position="227"/>
    </location>
</feature>
<keyword evidence="3" id="KW-1185">Reference proteome</keyword>
<accession>A0A9X1MIV8</accession>
<name>A0A9X1MIV8_9BACT</name>
<dbReference type="RefSeq" id="WP_230216687.1">
    <property type="nucleotide sequence ID" value="NZ_JAJKFT010000004.1"/>
</dbReference>
<evidence type="ECO:0000313" key="3">
    <source>
        <dbReference type="Proteomes" id="UP001139103"/>
    </source>
</evidence>
<evidence type="ECO:0000313" key="2">
    <source>
        <dbReference type="EMBL" id="MCC9627903.1"/>
    </source>
</evidence>
<protein>
    <submittedName>
        <fullName evidence="2">Uncharacterized protein</fullName>
    </submittedName>
</protein>
<reference evidence="2" key="1">
    <citation type="submission" date="2021-11" db="EMBL/GenBank/DDBJ databases">
        <title>Genome sequence.</title>
        <authorList>
            <person name="Sun Q."/>
        </authorList>
    </citation>
    <scope>NUCLEOTIDE SEQUENCE</scope>
    <source>
        <strain evidence="2">JC732</strain>
    </source>
</reference>